<organism evidence="1 2">
    <name type="scientific">Lucilia cuprina</name>
    <name type="common">Green bottle fly</name>
    <name type="synonym">Australian sheep blowfly</name>
    <dbReference type="NCBI Taxonomy" id="7375"/>
    <lineage>
        <taxon>Eukaryota</taxon>
        <taxon>Metazoa</taxon>
        <taxon>Ecdysozoa</taxon>
        <taxon>Arthropoda</taxon>
        <taxon>Hexapoda</taxon>
        <taxon>Insecta</taxon>
        <taxon>Pterygota</taxon>
        <taxon>Neoptera</taxon>
        <taxon>Endopterygota</taxon>
        <taxon>Diptera</taxon>
        <taxon>Brachycera</taxon>
        <taxon>Muscomorpha</taxon>
        <taxon>Oestroidea</taxon>
        <taxon>Calliphoridae</taxon>
        <taxon>Luciliinae</taxon>
        <taxon>Lucilia</taxon>
    </lineage>
</organism>
<protein>
    <submittedName>
        <fullName evidence="1">Uncharacterized protein</fullName>
    </submittedName>
</protein>
<accession>A0A0L0BXC7</accession>
<gene>
    <name evidence="1" type="ORF">FF38_10972</name>
</gene>
<proteinExistence type="predicted"/>
<evidence type="ECO:0000313" key="2">
    <source>
        <dbReference type="Proteomes" id="UP000037069"/>
    </source>
</evidence>
<dbReference type="AlphaFoldDB" id="A0A0L0BXC7"/>
<comment type="caution">
    <text evidence="1">The sequence shown here is derived from an EMBL/GenBank/DDBJ whole genome shotgun (WGS) entry which is preliminary data.</text>
</comment>
<name>A0A0L0BXC7_LUCCU</name>
<evidence type="ECO:0000313" key="1">
    <source>
        <dbReference type="EMBL" id="KNC24702.1"/>
    </source>
</evidence>
<dbReference type="Proteomes" id="UP000037069">
    <property type="component" value="Unassembled WGS sequence"/>
</dbReference>
<sequence>MIEDLKNAKELIESDESVEQKSSYENVVGEDKIGVWSGSLQYTTTSNKITPKIRKENDVDDIPYNFLNEVFRGNEVTNVDVSVERAFSF</sequence>
<reference evidence="1 2" key="1">
    <citation type="journal article" date="2015" name="Nat. Commun.">
        <title>Lucilia cuprina genome unlocks parasitic fly biology to underpin future interventions.</title>
        <authorList>
            <person name="Anstead C.A."/>
            <person name="Korhonen P.K."/>
            <person name="Young N.D."/>
            <person name="Hall R.S."/>
            <person name="Jex A.R."/>
            <person name="Murali S.C."/>
            <person name="Hughes D.S."/>
            <person name="Lee S.F."/>
            <person name="Perry T."/>
            <person name="Stroehlein A.J."/>
            <person name="Ansell B.R."/>
            <person name="Breugelmans B."/>
            <person name="Hofmann A."/>
            <person name="Qu J."/>
            <person name="Dugan S."/>
            <person name="Lee S.L."/>
            <person name="Chao H."/>
            <person name="Dinh H."/>
            <person name="Han Y."/>
            <person name="Doddapaneni H.V."/>
            <person name="Worley K.C."/>
            <person name="Muzny D.M."/>
            <person name="Ioannidis P."/>
            <person name="Waterhouse R.M."/>
            <person name="Zdobnov E.M."/>
            <person name="James P.J."/>
            <person name="Bagnall N.H."/>
            <person name="Kotze A.C."/>
            <person name="Gibbs R.A."/>
            <person name="Richards S."/>
            <person name="Batterham P."/>
            <person name="Gasser R.B."/>
        </authorList>
    </citation>
    <scope>NUCLEOTIDE SEQUENCE [LARGE SCALE GENOMIC DNA]</scope>
    <source>
        <strain evidence="1 2">LS</strain>
        <tissue evidence="1">Full body</tissue>
    </source>
</reference>
<dbReference type="EMBL" id="JRES01001184">
    <property type="protein sequence ID" value="KNC24702.1"/>
    <property type="molecule type" value="Genomic_DNA"/>
</dbReference>
<keyword evidence="2" id="KW-1185">Reference proteome</keyword>